<organism evidence="2">
    <name type="scientific">Spironucleus salmonicida</name>
    <dbReference type="NCBI Taxonomy" id="348837"/>
    <lineage>
        <taxon>Eukaryota</taxon>
        <taxon>Metamonada</taxon>
        <taxon>Diplomonadida</taxon>
        <taxon>Hexamitidae</taxon>
        <taxon>Hexamitinae</taxon>
        <taxon>Spironucleus</taxon>
    </lineage>
</organism>
<dbReference type="EMBL" id="KI545952">
    <property type="protein sequence ID" value="EST49418.1"/>
    <property type="molecule type" value="Genomic_DNA"/>
</dbReference>
<dbReference type="AlphaFoldDB" id="V6LYS2"/>
<feature type="transmembrane region" description="Helical" evidence="1">
    <location>
        <begin position="136"/>
        <end position="155"/>
    </location>
</feature>
<accession>V6LYS2</accession>
<proteinExistence type="predicted"/>
<reference evidence="2" key="1">
    <citation type="journal article" date="2014" name="PLoS Genet.">
        <title>The Genome of Spironucleus salmonicida Highlights a Fish Pathogen Adapted to Fluctuating Environments.</title>
        <authorList>
            <person name="Xu F."/>
            <person name="Jerlstrom-Hultqvist J."/>
            <person name="Einarsson E."/>
            <person name="Astvaldsson A."/>
            <person name="Svard S.G."/>
            <person name="Andersson J.O."/>
        </authorList>
    </citation>
    <scope>NUCLEOTIDE SEQUENCE</scope>
</reference>
<sequence>MSPGTKQPKKAILTCRVQAQAMPNAVSIFYVQYLPATEVGTTSTATRSISIDSTKAGVSGTGVVLDDNTILQYIQQYLNWSLVVYMHWEWCLQGYLVYTIVLIQYTTILTNIYSLMSPGTQQHQEGYSYQQCKHRLCRMLFVYSMCSTCLLLKWVPLVLLHVVFPQTAPRQA</sequence>
<protein>
    <submittedName>
        <fullName evidence="2">Transmembrane domain-containing protein</fullName>
    </submittedName>
</protein>
<keyword evidence="1" id="KW-1133">Transmembrane helix</keyword>
<evidence type="ECO:0000313" key="2">
    <source>
        <dbReference type="EMBL" id="EST49418.1"/>
    </source>
</evidence>
<gene>
    <name evidence="2" type="ORF">SS50377_10350</name>
</gene>
<feature type="transmembrane region" description="Helical" evidence="1">
    <location>
        <begin position="95"/>
        <end position="115"/>
    </location>
</feature>
<evidence type="ECO:0000256" key="1">
    <source>
        <dbReference type="SAM" id="Phobius"/>
    </source>
</evidence>
<keyword evidence="1 2" id="KW-0812">Transmembrane</keyword>
<name>V6LYS2_9EUKA</name>
<keyword evidence="1" id="KW-0472">Membrane</keyword>